<keyword evidence="4" id="KW-1185">Reference proteome</keyword>
<dbReference type="GO" id="GO:0032259">
    <property type="term" value="P:methylation"/>
    <property type="evidence" value="ECO:0007669"/>
    <property type="project" value="UniProtKB-KW"/>
</dbReference>
<keyword evidence="3" id="KW-0489">Methyltransferase</keyword>
<dbReference type="AlphaFoldDB" id="A0A3R8MTS5"/>
<evidence type="ECO:0000256" key="2">
    <source>
        <dbReference type="SAM" id="MobiDB-lite"/>
    </source>
</evidence>
<dbReference type="InterPro" id="IPR029063">
    <property type="entry name" value="SAM-dependent_MTases_sf"/>
</dbReference>
<dbReference type="CDD" id="cd02440">
    <property type="entry name" value="AdoMet_MTases"/>
    <property type="match status" value="1"/>
</dbReference>
<sequence length="705" mass="76947">MSYQKDTRYNLYFRPEAEAFGYSEGAEAEQRLLDIVESLHDRSTFSPEYLDNIVDWSTRYHFSRARHCLLRPLDIGPGDRVLELGCGTGAITRYLGETGAEVTAVEGSLARARVAAARCADLPNVTVIADDLQGAEVEGPYDWVTFIGVLEYAAAYSEAEDPYQSYLQAAMRHLEPGGKLVVAIENQLGLKYFNACGEDHLGKPFMGIQDLYQRTGGPRTFGRQALSRVLARAGLPQQQWLYPYPDYKVPSIVLSDAALAHPDFQAHDLLLRSDSEDYSDNRQRIFDEALVNRVLAQNGLLGDFSNSFLVVAQRPEQQAWQPAAMAWTFAAVHRHRGMATETRFVPQSGGSIRVTKRRILPHEPSTLPLADGHTISLNTQDSDYFPGQQMAWAALAAHVRDGNVPALVEALRPWCETLLFAAQVGASPLLPVEDEAAALAAAGMPCAAPGQGATAGAGETAGEPGVDQAATPPGTSGTQAAGTPAAGGAPGSQLGSRGRPLRLLSLPGGMMDLVPFNILTSESTGRHQVIDQEWEVSCPVPAGWVLTRGVMHALQTGLVPHDELGSIARVVIALADACGYHATPDDVERWLALEEQFLRAVSVKAVSHGLYTGTRRPVPMVFPTLASQAHALHEQQQHTHRAEEKAEGLRQQLAAREQENVASLKQIDEGRQREKALEAQIQTLLGSRSWRWSGWLRTLRRRSRI</sequence>
<evidence type="ECO:0000313" key="4">
    <source>
        <dbReference type="Proteomes" id="UP000270261"/>
    </source>
</evidence>
<keyword evidence="3" id="KW-0808">Transferase</keyword>
<proteinExistence type="predicted"/>
<dbReference type="RefSeq" id="WP_125094426.1">
    <property type="nucleotide sequence ID" value="NZ_RRUE01000001.1"/>
</dbReference>
<accession>A0A3R8MTS5</accession>
<evidence type="ECO:0000313" key="3">
    <source>
        <dbReference type="EMBL" id="RRN44995.1"/>
    </source>
</evidence>
<reference evidence="3 4" key="1">
    <citation type="submission" date="2018-11" db="EMBL/GenBank/DDBJ databases">
        <title>Genome sequencing of Lautropia sp. KCOM 2505 (= ChDC F240).</title>
        <authorList>
            <person name="Kook J.-K."/>
            <person name="Park S.-N."/>
            <person name="Lim Y.K."/>
        </authorList>
    </citation>
    <scope>NUCLEOTIDE SEQUENCE [LARGE SCALE GENOMIC DNA]</scope>
    <source>
        <strain evidence="3 4">KCOM 2505</strain>
    </source>
</reference>
<dbReference type="GO" id="GO:0008168">
    <property type="term" value="F:methyltransferase activity"/>
    <property type="evidence" value="ECO:0007669"/>
    <property type="project" value="UniProtKB-KW"/>
</dbReference>
<keyword evidence="1" id="KW-0175">Coiled coil</keyword>
<dbReference type="OrthoDB" id="9816564at2"/>
<feature type="region of interest" description="Disordered" evidence="2">
    <location>
        <begin position="448"/>
        <end position="498"/>
    </location>
</feature>
<evidence type="ECO:0000256" key="1">
    <source>
        <dbReference type="SAM" id="Coils"/>
    </source>
</evidence>
<name>A0A3R8MTS5_9BURK</name>
<dbReference type="SUPFAM" id="SSF53335">
    <property type="entry name" value="S-adenosyl-L-methionine-dependent methyltransferases"/>
    <property type="match status" value="1"/>
</dbReference>
<protein>
    <submittedName>
        <fullName evidence="3">Class I SAM-dependent methyltransferase</fullName>
    </submittedName>
</protein>
<feature type="coiled-coil region" evidence="1">
    <location>
        <begin position="632"/>
        <end position="659"/>
    </location>
</feature>
<dbReference type="EMBL" id="RRUE01000001">
    <property type="protein sequence ID" value="RRN44995.1"/>
    <property type="molecule type" value="Genomic_DNA"/>
</dbReference>
<dbReference type="Proteomes" id="UP000270261">
    <property type="component" value="Unassembled WGS sequence"/>
</dbReference>
<dbReference type="Pfam" id="PF13489">
    <property type="entry name" value="Methyltransf_23"/>
    <property type="match status" value="1"/>
</dbReference>
<organism evidence="3 4">
    <name type="scientific">Lautropia dentalis</name>
    <dbReference type="NCBI Taxonomy" id="2490857"/>
    <lineage>
        <taxon>Bacteria</taxon>
        <taxon>Pseudomonadati</taxon>
        <taxon>Pseudomonadota</taxon>
        <taxon>Betaproteobacteria</taxon>
        <taxon>Burkholderiales</taxon>
        <taxon>Burkholderiaceae</taxon>
        <taxon>Lautropia</taxon>
    </lineage>
</organism>
<dbReference type="Gene3D" id="3.40.50.150">
    <property type="entry name" value="Vaccinia Virus protein VP39"/>
    <property type="match status" value="1"/>
</dbReference>
<comment type="caution">
    <text evidence="3">The sequence shown here is derived from an EMBL/GenBank/DDBJ whole genome shotgun (WGS) entry which is preliminary data.</text>
</comment>
<dbReference type="PANTHER" id="PTHR43861">
    <property type="entry name" value="TRANS-ACONITATE 2-METHYLTRANSFERASE-RELATED"/>
    <property type="match status" value="1"/>
</dbReference>
<gene>
    <name evidence="3" type="ORF">EHV23_01655</name>
</gene>